<dbReference type="Proteomes" id="UP000198362">
    <property type="component" value="Unassembled WGS sequence"/>
</dbReference>
<feature type="region of interest" description="Disordered" evidence="1">
    <location>
        <begin position="51"/>
        <end position="160"/>
    </location>
</feature>
<feature type="non-terminal residue" evidence="2">
    <location>
        <position position="1"/>
    </location>
</feature>
<accession>A0A239NRH9</accession>
<name>A0A239NRH9_9ACTN</name>
<proteinExistence type="predicted"/>
<reference evidence="2 3" key="1">
    <citation type="submission" date="2017-06" db="EMBL/GenBank/DDBJ databases">
        <authorList>
            <person name="Kim H.J."/>
            <person name="Triplett B.A."/>
        </authorList>
    </citation>
    <scope>NUCLEOTIDE SEQUENCE [LARGE SCALE GENOMIC DNA]</scope>
    <source>
        <strain evidence="2 3">CGMCC 4.5593</strain>
    </source>
</reference>
<organism evidence="2 3">
    <name type="scientific">Asanoa hainanensis</name>
    <dbReference type="NCBI Taxonomy" id="560556"/>
    <lineage>
        <taxon>Bacteria</taxon>
        <taxon>Bacillati</taxon>
        <taxon>Actinomycetota</taxon>
        <taxon>Actinomycetes</taxon>
        <taxon>Micromonosporales</taxon>
        <taxon>Micromonosporaceae</taxon>
        <taxon>Asanoa</taxon>
    </lineage>
</organism>
<feature type="region of interest" description="Disordered" evidence="1">
    <location>
        <begin position="1"/>
        <end position="34"/>
    </location>
</feature>
<keyword evidence="3" id="KW-1185">Reference proteome</keyword>
<evidence type="ECO:0000313" key="3">
    <source>
        <dbReference type="Proteomes" id="UP000198362"/>
    </source>
</evidence>
<gene>
    <name evidence="2" type="ORF">SAMN05421812_110126</name>
</gene>
<sequence>PGATTDVVAMTDPGTTTDAVPVTDPSATTDASTVTGVGGSAVVADVAATAMSASSRGRVAAKRKKAPVKAAGEPQTEAAAGTAGARVPRARAKLATTKQPVADGHHAGAPAAKRRRASGAHSVVPASRTDGSAGDEQAHDTEAAPTRPALAQRSAEDAAA</sequence>
<evidence type="ECO:0000313" key="2">
    <source>
        <dbReference type="EMBL" id="SNT57360.1"/>
    </source>
</evidence>
<dbReference type="RefSeq" id="WP_218824661.1">
    <property type="nucleotide sequence ID" value="NZ_FZPH01000010.1"/>
</dbReference>
<evidence type="ECO:0000256" key="1">
    <source>
        <dbReference type="SAM" id="MobiDB-lite"/>
    </source>
</evidence>
<dbReference type="EMBL" id="FZPH01000010">
    <property type="protein sequence ID" value="SNT57360.1"/>
    <property type="molecule type" value="Genomic_DNA"/>
</dbReference>
<dbReference type="AlphaFoldDB" id="A0A239NRH9"/>
<protein>
    <submittedName>
        <fullName evidence="2">Uncharacterized protein</fullName>
    </submittedName>
</protein>